<reference evidence="4" key="1">
    <citation type="journal article" date="2015" name="PLoS ONE">
        <title>Comprehensive Evaluation of Toxoplasma gondii VEG and Neospora caninum LIV Genomes with Tachyzoite Stage Transcriptome and Proteome Defines Novel Transcript Features.</title>
        <authorList>
            <person name="Ramaprasad A."/>
            <person name="Mourier T."/>
            <person name="Naeem R."/>
            <person name="Malas T.B."/>
            <person name="Moussa E."/>
            <person name="Panigrahi A."/>
            <person name="Vermont S.J."/>
            <person name="Otto T.D."/>
            <person name="Wastling J."/>
            <person name="Pain A."/>
        </authorList>
    </citation>
    <scope>NUCLEOTIDE SEQUENCE</scope>
    <source>
        <strain evidence="4">VEG</strain>
    </source>
</reference>
<protein>
    <submittedName>
        <fullName evidence="4">Exosome complex exonuclease, putative</fullName>
    </submittedName>
</protein>
<dbReference type="GO" id="GO:0003723">
    <property type="term" value="F:RNA binding"/>
    <property type="evidence" value="ECO:0007669"/>
    <property type="project" value="TreeGrafter"/>
</dbReference>
<evidence type="ECO:0000313" key="4">
    <source>
        <dbReference type="EMBL" id="CEL74817.1"/>
    </source>
</evidence>
<dbReference type="InterPro" id="IPR036345">
    <property type="entry name" value="ExoRNase_PH_dom2_sf"/>
</dbReference>
<dbReference type="PANTHER" id="PTHR11953">
    <property type="entry name" value="EXOSOME COMPLEX COMPONENT"/>
    <property type="match status" value="1"/>
</dbReference>
<dbReference type="InterPro" id="IPR001247">
    <property type="entry name" value="ExoRNase_PH_dom1"/>
</dbReference>
<comment type="similarity">
    <text evidence="1">Belongs to the RNase PH family.</text>
</comment>
<dbReference type="InterPro" id="IPR050080">
    <property type="entry name" value="RNase_PH"/>
</dbReference>
<proteinExistence type="inferred from homology"/>
<feature type="domain" description="Exoribonuclease phosphorolytic" evidence="3">
    <location>
        <begin position="159"/>
        <end position="242"/>
    </location>
</feature>
<dbReference type="SUPFAM" id="SSF54211">
    <property type="entry name" value="Ribosomal protein S5 domain 2-like"/>
    <property type="match status" value="1"/>
</dbReference>
<evidence type="ECO:0000256" key="2">
    <source>
        <dbReference type="SAM" id="MobiDB-lite"/>
    </source>
</evidence>
<dbReference type="Gene3D" id="3.30.230.70">
    <property type="entry name" value="GHMP Kinase, N-terminal domain"/>
    <property type="match status" value="1"/>
</dbReference>
<dbReference type="AlphaFoldDB" id="A0A0F7UX56"/>
<keyword evidence="4" id="KW-0540">Nuclease</keyword>
<sequence>MASQQLPSDPLSTLFPSLEFLRADGRRPHELRELRFSTCVPSLLPSPSARPASASDPRKADSSVESEENNLAPFASGGVGTHADGRSLVSFGSTKVAAFVFGPRPLPAGAGNASRALVSASGGGWSERGVLEEGFDASGADSVLGQGGAAGSGGAAERASLLCRVGIAPFSGDWRADVTRSGGAAEEHEVALGVRKVVESVILADTCPRSLICLFVHVVENDGGILAASISAASLALVDAGIATKDFVAAMSCVYMPRQLTPLLDPPRAELQTGAPSLTLAMLVSSGEVSLLQLDGQVSTDVFEQMYEACAAGCREVGEAMKASPSAIILGLRVTILEAASRRIRFGDRVLK</sequence>
<dbReference type="GO" id="GO:0016075">
    <property type="term" value="P:rRNA catabolic process"/>
    <property type="evidence" value="ECO:0007669"/>
    <property type="project" value="TreeGrafter"/>
</dbReference>
<dbReference type="InterPro" id="IPR020568">
    <property type="entry name" value="Ribosomal_Su5_D2-typ_SF"/>
</dbReference>
<name>A0A0F7UX56_TOXGV</name>
<keyword evidence="4" id="KW-0378">Hydrolase</keyword>
<organism evidence="4">
    <name type="scientific">Toxoplasma gondii (strain ATCC 50861 / VEG)</name>
    <dbReference type="NCBI Taxonomy" id="432359"/>
    <lineage>
        <taxon>Eukaryota</taxon>
        <taxon>Sar</taxon>
        <taxon>Alveolata</taxon>
        <taxon>Apicomplexa</taxon>
        <taxon>Conoidasida</taxon>
        <taxon>Coccidia</taxon>
        <taxon>Eucoccidiorida</taxon>
        <taxon>Eimeriorina</taxon>
        <taxon>Sarcocystidae</taxon>
        <taxon>Toxoplasma</taxon>
    </lineage>
</organism>
<dbReference type="InterPro" id="IPR027408">
    <property type="entry name" value="PNPase/RNase_PH_dom_sf"/>
</dbReference>
<dbReference type="GO" id="GO:0004527">
    <property type="term" value="F:exonuclease activity"/>
    <property type="evidence" value="ECO:0007669"/>
    <property type="project" value="UniProtKB-KW"/>
</dbReference>
<keyword evidence="4" id="KW-0269">Exonuclease</keyword>
<dbReference type="GO" id="GO:0000177">
    <property type="term" value="C:cytoplasmic exosome (RNase complex)"/>
    <property type="evidence" value="ECO:0007669"/>
    <property type="project" value="TreeGrafter"/>
</dbReference>
<feature type="region of interest" description="Disordered" evidence="2">
    <location>
        <begin position="41"/>
        <end position="78"/>
    </location>
</feature>
<accession>A0A0F7UX56</accession>
<dbReference type="EMBL" id="LN714498">
    <property type="protein sequence ID" value="CEL74817.1"/>
    <property type="molecule type" value="Genomic_DNA"/>
</dbReference>
<dbReference type="PANTHER" id="PTHR11953:SF0">
    <property type="entry name" value="EXOSOME COMPLEX COMPONENT RRP41"/>
    <property type="match status" value="1"/>
</dbReference>
<feature type="compositionally biased region" description="Low complexity" evidence="2">
    <location>
        <begin position="41"/>
        <end position="55"/>
    </location>
</feature>
<dbReference type="SUPFAM" id="SSF55666">
    <property type="entry name" value="Ribonuclease PH domain 2-like"/>
    <property type="match status" value="1"/>
</dbReference>
<dbReference type="Pfam" id="PF01138">
    <property type="entry name" value="RNase_PH"/>
    <property type="match status" value="1"/>
</dbReference>
<evidence type="ECO:0000256" key="1">
    <source>
        <dbReference type="ARBA" id="ARBA00006678"/>
    </source>
</evidence>
<gene>
    <name evidence="4" type="ORF">BN1205_024540</name>
</gene>
<evidence type="ECO:0000259" key="3">
    <source>
        <dbReference type="Pfam" id="PF01138"/>
    </source>
</evidence>